<comment type="caution">
    <text evidence="2">The sequence shown here is derived from an EMBL/GenBank/DDBJ whole genome shotgun (WGS) entry which is preliminary data.</text>
</comment>
<organism evidence="2 3">
    <name type="scientific">Hepatospora eriocheir</name>
    <dbReference type="NCBI Taxonomy" id="1081669"/>
    <lineage>
        <taxon>Eukaryota</taxon>
        <taxon>Fungi</taxon>
        <taxon>Fungi incertae sedis</taxon>
        <taxon>Microsporidia</taxon>
        <taxon>Hepatosporidae</taxon>
        <taxon>Hepatospora</taxon>
    </lineage>
</organism>
<gene>
    <name evidence="2" type="ORF">A0H76_849</name>
</gene>
<accession>A0A1X0QI73</accession>
<dbReference type="Proteomes" id="UP000192501">
    <property type="component" value="Unassembled WGS sequence"/>
</dbReference>
<keyword evidence="1" id="KW-1133">Transmembrane helix</keyword>
<dbReference type="AlphaFoldDB" id="A0A1X0QI73"/>
<keyword evidence="1" id="KW-0472">Membrane</keyword>
<name>A0A1X0QI73_9MICR</name>
<evidence type="ECO:0000313" key="2">
    <source>
        <dbReference type="EMBL" id="ORD99436.1"/>
    </source>
</evidence>
<keyword evidence="1" id="KW-0812">Transmembrane</keyword>
<dbReference type="VEuPathDB" id="MicrosporidiaDB:A0H76_849"/>
<evidence type="ECO:0000313" key="3">
    <source>
        <dbReference type="Proteomes" id="UP000192501"/>
    </source>
</evidence>
<sequence length="88" mass="10573">MNRNFKIELVVVPFALYVYLLIKFVLINNGIHSKDKKSNDYDELEADSDLVRFNKWYSWKLKIKKLALLFVYLCLFILLSIILMFIYC</sequence>
<feature type="transmembrane region" description="Helical" evidence="1">
    <location>
        <begin position="66"/>
        <end position="87"/>
    </location>
</feature>
<protein>
    <submittedName>
        <fullName evidence="2">Uncharacterized protein</fullName>
    </submittedName>
</protein>
<evidence type="ECO:0000256" key="1">
    <source>
        <dbReference type="SAM" id="Phobius"/>
    </source>
</evidence>
<proteinExistence type="predicted"/>
<dbReference type="EMBL" id="LTAI01000195">
    <property type="protein sequence ID" value="ORD99436.1"/>
    <property type="molecule type" value="Genomic_DNA"/>
</dbReference>
<reference evidence="2 3" key="1">
    <citation type="journal article" date="2017" name="Environ. Microbiol.">
        <title>Decay of the glycolytic pathway and adaptation to intranuclear parasitism within Enterocytozoonidae microsporidia.</title>
        <authorList>
            <person name="Wiredu Boakye D."/>
            <person name="Jaroenlak P."/>
            <person name="Prachumwat A."/>
            <person name="Williams T.A."/>
            <person name="Bateman K.S."/>
            <person name="Itsathitphaisarn O."/>
            <person name="Sritunyalucksana K."/>
            <person name="Paszkiewicz K.H."/>
            <person name="Moore K.A."/>
            <person name="Stentiford G.D."/>
            <person name="Williams B.A."/>
        </authorList>
    </citation>
    <scope>NUCLEOTIDE SEQUENCE [LARGE SCALE GENOMIC DNA]</scope>
    <source>
        <strain evidence="3">canceri</strain>
    </source>
</reference>
<feature type="transmembrane region" description="Helical" evidence="1">
    <location>
        <begin position="6"/>
        <end position="27"/>
    </location>
</feature>